<keyword evidence="15" id="KW-1185">Reference proteome</keyword>
<evidence type="ECO:0000256" key="11">
    <source>
        <dbReference type="RuleBase" id="RU000581"/>
    </source>
</evidence>
<feature type="compositionally biased region" description="Basic and acidic residues" evidence="12">
    <location>
        <begin position="689"/>
        <end position="698"/>
    </location>
</feature>
<protein>
    <submittedName>
        <fullName evidence="14">Fatty acyl-CoA desaturase, putative</fullName>
    </submittedName>
</protein>
<evidence type="ECO:0000256" key="4">
    <source>
        <dbReference type="ARBA" id="ARBA00022692"/>
    </source>
</evidence>
<evidence type="ECO:0000256" key="13">
    <source>
        <dbReference type="SAM" id="Phobius"/>
    </source>
</evidence>
<feature type="transmembrane region" description="Helical" evidence="13">
    <location>
        <begin position="119"/>
        <end position="138"/>
    </location>
</feature>
<evidence type="ECO:0000256" key="3">
    <source>
        <dbReference type="ARBA" id="ARBA00022516"/>
    </source>
</evidence>
<feature type="transmembrane region" description="Helical" evidence="13">
    <location>
        <begin position="89"/>
        <end position="107"/>
    </location>
</feature>
<dbReference type="RefSeq" id="XP_013233907.1">
    <property type="nucleotide sequence ID" value="XM_013378453.1"/>
</dbReference>
<keyword evidence="10 11" id="KW-0275">Fatty acid biosynthesis</keyword>
<comment type="domain">
    <text evidence="11">The histidine box domains are involved in binding the catalytic metal ions.</text>
</comment>
<feature type="transmembrane region" description="Helical" evidence="13">
    <location>
        <begin position="226"/>
        <end position="248"/>
    </location>
</feature>
<feature type="transmembrane region" description="Helical" evidence="13">
    <location>
        <begin position="506"/>
        <end position="527"/>
    </location>
</feature>
<evidence type="ECO:0000256" key="9">
    <source>
        <dbReference type="ARBA" id="ARBA00023136"/>
    </source>
</evidence>
<dbReference type="OMA" id="CLAMYIS"/>
<dbReference type="VEuPathDB" id="ToxoDB:ETH2_1554100"/>
<organism evidence="14 15">
    <name type="scientific">Eimeria tenella</name>
    <name type="common">Coccidian parasite</name>
    <dbReference type="NCBI Taxonomy" id="5802"/>
    <lineage>
        <taxon>Eukaryota</taxon>
        <taxon>Sar</taxon>
        <taxon>Alveolata</taxon>
        <taxon>Apicomplexa</taxon>
        <taxon>Conoidasida</taxon>
        <taxon>Coccidia</taxon>
        <taxon>Eucoccidiorida</taxon>
        <taxon>Eimeriorina</taxon>
        <taxon>Eimeriidae</taxon>
        <taxon>Eimeria</taxon>
    </lineage>
</organism>
<evidence type="ECO:0000256" key="5">
    <source>
        <dbReference type="ARBA" id="ARBA00022832"/>
    </source>
</evidence>
<keyword evidence="4 11" id="KW-0812">Transmembrane</keyword>
<feature type="transmembrane region" description="Helical" evidence="13">
    <location>
        <begin position="204"/>
        <end position="220"/>
    </location>
</feature>
<keyword evidence="5" id="KW-0276">Fatty acid metabolism</keyword>
<dbReference type="CDD" id="cd03505">
    <property type="entry name" value="Delta9-FADS-like"/>
    <property type="match status" value="1"/>
</dbReference>
<gene>
    <name evidence="14" type="ORF">ETH_00013640</name>
</gene>
<dbReference type="OrthoDB" id="1533126at2759"/>
<dbReference type="Proteomes" id="UP000030747">
    <property type="component" value="Unassembled WGS sequence"/>
</dbReference>
<feature type="transmembrane region" description="Helical" evidence="13">
    <location>
        <begin position="379"/>
        <end position="400"/>
    </location>
</feature>
<evidence type="ECO:0000313" key="14">
    <source>
        <dbReference type="EMBL" id="CDJ43157.1"/>
    </source>
</evidence>
<comment type="similarity">
    <text evidence="2 11">Belongs to the fatty acid desaturase type 1 family.</text>
</comment>
<feature type="transmembrane region" description="Helical" evidence="13">
    <location>
        <begin position="58"/>
        <end position="77"/>
    </location>
</feature>
<evidence type="ECO:0000256" key="7">
    <source>
        <dbReference type="ARBA" id="ARBA00023002"/>
    </source>
</evidence>
<evidence type="ECO:0000256" key="8">
    <source>
        <dbReference type="ARBA" id="ARBA00023098"/>
    </source>
</evidence>
<evidence type="ECO:0000256" key="2">
    <source>
        <dbReference type="ARBA" id="ARBA00009295"/>
    </source>
</evidence>
<feature type="transmembrane region" description="Helical" evidence="13">
    <location>
        <begin position="21"/>
        <end position="46"/>
    </location>
</feature>
<dbReference type="PANTHER" id="PTHR11351">
    <property type="entry name" value="ACYL-COA DESATURASE"/>
    <property type="match status" value="1"/>
</dbReference>
<evidence type="ECO:0000256" key="6">
    <source>
        <dbReference type="ARBA" id="ARBA00022989"/>
    </source>
</evidence>
<dbReference type="GO" id="GO:0006636">
    <property type="term" value="P:unsaturated fatty acid biosynthetic process"/>
    <property type="evidence" value="ECO:0007669"/>
    <property type="project" value="TreeGrafter"/>
</dbReference>
<accession>U6KYA1</accession>
<dbReference type="VEuPathDB" id="ToxoDB:ETH_00013640"/>
<keyword evidence="6 13" id="KW-1133">Transmembrane helix</keyword>
<feature type="transmembrane region" description="Helical" evidence="13">
    <location>
        <begin position="532"/>
        <end position="555"/>
    </location>
</feature>
<keyword evidence="3 11" id="KW-0444">Lipid biosynthesis</keyword>
<evidence type="ECO:0000256" key="1">
    <source>
        <dbReference type="ARBA" id="ARBA00004141"/>
    </source>
</evidence>
<keyword evidence="9 13" id="KW-0472">Membrane</keyword>
<feature type="transmembrane region" description="Helical" evidence="13">
    <location>
        <begin position="420"/>
        <end position="446"/>
    </location>
</feature>
<keyword evidence="8" id="KW-0443">Lipid metabolism</keyword>
<dbReference type="PRINTS" id="PR00075">
    <property type="entry name" value="FACDDSATRASE"/>
</dbReference>
<name>U6KYA1_EIMTE</name>
<comment type="subcellular location">
    <subcellularLocation>
        <location evidence="1">Membrane</location>
        <topology evidence="1">Multi-pass membrane protein</topology>
    </subcellularLocation>
</comment>
<dbReference type="GO" id="GO:0005789">
    <property type="term" value="C:endoplasmic reticulum membrane"/>
    <property type="evidence" value="ECO:0007669"/>
    <property type="project" value="TreeGrafter"/>
</dbReference>
<dbReference type="GeneID" id="25251892"/>
<dbReference type="GO" id="GO:0004768">
    <property type="term" value="F:stearoyl-CoA 9-desaturase activity"/>
    <property type="evidence" value="ECO:0007669"/>
    <property type="project" value="TreeGrafter"/>
</dbReference>
<evidence type="ECO:0000256" key="10">
    <source>
        <dbReference type="ARBA" id="ARBA00023160"/>
    </source>
</evidence>
<reference evidence="14" key="2">
    <citation type="submission" date="2013-10" db="EMBL/GenBank/DDBJ databases">
        <authorList>
            <person name="Aslett M."/>
        </authorList>
    </citation>
    <scope>NUCLEOTIDE SEQUENCE [LARGE SCALE GENOMIC DNA]</scope>
    <source>
        <strain evidence="14">Houghton</strain>
    </source>
</reference>
<keyword evidence="7 11" id="KW-0560">Oxidoreductase</keyword>
<dbReference type="InterPro" id="IPR015876">
    <property type="entry name" value="Acyl-CoA_DS"/>
</dbReference>
<sequence length="718" mass="81464">MFFGMCISSHAIYHPEVQQSALAVFNAELCLAMYISHAFLFVKFYIEAFCKEYRSIEATFLTFFHAFAVAGLVKLVMHERCWELFADTMLLYIVGGLGITCGAHRLWSHRAYKASGALRFVLMMLTSLANQGSIFHWCRDHRVHHKNSDKEGDPYNASRGFFYSHVGWLLLKKPPSVREAGKQLCFDDLIADPYVRFQHKMDPWWNQFWCFVAPAIYAYYKYNDFWAGFFILGCFRWCICLHATWTVNSTAHIWGDRRYTVEGNPCESCFTSLVAVGEGWHDWHHKYPYDYAASEGGVLDQYNPSKLVIDICARLGLAWDLRRATTAWKMLKAEREQQSVVRQQRDAEARKNCEALAAVHSLREVVRVKSAHTSTIQSLWSLLLDVLLLCVAYALTWWAYSACTSRLGSAPQALMEASPYVLLPILLIISSTVLGTLFFSLLMHAFVAANGTFSSSRFLSDIVGGLICGALMIPYQSKRFNVPGETPALRPFLYSATLAIPRLPGWSAALAPLFLTLFVASTVVVLLWRGHLLLVGTFYLLPHLVLDIWTAYYFLTMEKKGPHDVMNNNCKYDFLCVAPCALRWVKACLDKRRHDDESQLMRAIHVLHHRPLDLHLLQAVTFEVPLHRVQEAVCYLKERVESMPAEVFSASLSDGFAVVNPDSRPEYYNSLGHQQTRRADEQGAPANGEVEKKAKDLDETPFAASSSTLTKRTRAVGS</sequence>
<dbReference type="EMBL" id="HG675754">
    <property type="protein sequence ID" value="CDJ43157.1"/>
    <property type="molecule type" value="Genomic_DNA"/>
</dbReference>
<comment type="cofactor">
    <cofactor evidence="11">
        <name>Fe(2+)</name>
        <dbReference type="ChEBI" id="CHEBI:29033"/>
    </cofactor>
</comment>
<reference evidence="14" key="1">
    <citation type="submission" date="2013-10" db="EMBL/GenBank/DDBJ databases">
        <title>Genomic analysis of the causative agents of coccidiosis in chickens.</title>
        <authorList>
            <person name="Reid A.J."/>
            <person name="Blake D."/>
            <person name="Billington K."/>
            <person name="Browne H."/>
            <person name="Dunn M."/>
            <person name="Hung S."/>
            <person name="Kawahara F."/>
            <person name="Miranda-Saavedra D."/>
            <person name="Mourier T."/>
            <person name="Nagra H."/>
            <person name="Otto T.D."/>
            <person name="Rawlings N."/>
            <person name="Sanchez A."/>
            <person name="Sanders M."/>
            <person name="Subramaniam C."/>
            <person name="Tay Y."/>
            <person name="Dear P."/>
            <person name="Doerig C."/>
            <person name="Gruber A."/>
            <person name="Parkinson J."/>
            <person name="Shirley M."/>
            <person name="Wan K.L."/>
            <person name="Berriman M."/>
            <person name="Tomley F."/>
            <person name="Pain A."/>
        </authorList>
    </citation>
    <scope>NUCLEOTIDE SEQUENCE [LARGE SCALE GENOMIC DNA]</scope>
    <source>
        <strain evidence="14">Houghton</strain>
    </source>
</reference>
<evidence type="ECO:0000256" key="12">
    <source>
        <dbReference type="SAM" id="MobiDB-lite"/>
    </source>
</evidence>
<feature type="transmembrane region" description="Helical" evidence="13">
    <location>
        <begin position="458"/>
        <end position="475"/>
    </location>
</feature>
<dbReference type="GO" id="GO:0005506">
    <property type="term" value="F:iron ion binding"/>
    <property type="evidence" value="ECO:0007669"/>
    <property type="project" value="TreeGrafter"/>
</dbReference>
<proteinExistence type="inferred from homology"/>
<dbReference type="AlphaFoldDB" id="U6KYA1"/>
<feature type="region of interest" description="Disordered" evidence="12">
    <location>
        <begin position="667"/>
        <end position="718"/>
    </location>
</feature>
<dbReference type="PANTHER" id="PTHR11351:SF31">
    <property type="entry name" value="DESATURASE 1, ISOFORM A-RELATED"/>
    <property type="match status" value="1"/>
</dbReference>
<evidence type="ECO:0000313" key="15">
    <source>
        <dbReference type="Proteomes" id="UP000030747"/>
    </source>
</evidence>